<dbReference type="Proteomes" id="UP000217838">
    <property type="component" value="Unassembled WGS sequence"/>
</dbReference>
<dbReference type="AlphaFoldDB" id="A0A2A4YLH9"/>
<evidence type="ECO:0000259" key="1">
    <source>
        <dbReference type="Pfam" id="PF17251"/>
    </source>
</evidence>
<sequence length="272" mass="30527">MQLGCGLFESTIKAKAKLSGEDILSQHIDNLKFIKIEGIFYTIQHSIYLGFEGSYGFLGRGNLDQKVSWDSFNSQTCYLTKGKSADLGVQFGYKFYLTPYHLNVTSLMPKFGYSGFFMDVEDKALRKTPTIAEGFSLDRSKGVLKQRWYGPFLGGALEIKTYQGFGVTLSYDYYFFSLINNSFASFNFSDGSVLKLKSKKSYGGGYGHHPKASVSFDINNTLKFGASLNYLYFKEKSSSTTVKNLTDHIPLNTSGSYQREDLSVVLFMALVF</sequence>
<gene>
    <name evidence="2" type="ORF">COB11_01350</name>
</gene>
<proteinExistence type="predicted"/>
<evidence type="ECO:0000313" key="3">
    <source>
        <dbReference type="Proteomes" id="UP000217838"/>
    </source>
</evidence>
<feature type="domain" description="Protochlamydia outer membrane protein" evidence="1">
    <location>
        <begin position="34"/>
        <end position="240"/>
    </location>
</feature>
<dbReference type="InterPro" id="IPR053724">
    <property type="entry name" value="OMP_A26_sf"/>
</dbReference>
<dbReference type="InterPro" id="IPR035163">
    <property type="entry name" value="Pom"/>
</dbReference>
<dbReference type="Gene3D" id="2.40.128.90">
    <property type="entry name" value="OMPT-like"/>
    <property type="match status" value="1"/>
</dbReference>
<dbReference type="EMBL" id="NVUU01000010">
    <property type="protein sequence ID" value="PCI95722.1"/>
    <property type="molecule type" value="Genomic_DNA"/>
</dbReference>
<evidence type="ECO:0000313" key="2">
    <source>
        <dbReference type="EMBL" id="PCI95722.1"/>
    </source>
</evidence>
<accession>A0A2A4YLH9</accession>
<comment type="caution">
    <text evidence="2">The sequence shown here is derived from an EMBL/GenBank/DDBJ whole genome shotgun (WGS) entry which is preliminary data.</text>
</comment>
<reference evidence="3" key="1">
    <citation type="submission" date="2017-08" db="EMBL/GenBank/DDBJ databases">
        <title>A dynamic microbial community with high functional redundancy inhabits the cold, oxic subseafloor aquifer.</title>
        <authorList>
            <person name="Tully B.J."/>
            <person name="Wheat C.G."/>
            <person name="Glazer B.T."/>
            <person name="Huber J.A."/>
        </authorList>
    </citation>
    <scope>NUCLEOTIDE SEQUENCE [LARGE SCALE GENOMIC DNA]</scope>
</reference>
<protein>
    <recommendedName>
        <fullName evidence="1">Protochlamydia outer membrane protein domain-containing protein</fullName>
    </recommendedName>
</protein>
<dbReference type="Pfam" id="PF17251">
    <property type="entry name" value="Pom"/>
    <property type="match status" value="1"/>
</dbReference>
<organism evidence="2 3">
    <name type="scientific">Aerophobetes bacterium</name>
    <dbReference type="NCBI Taxonomy" id="2030807"/>
    <lineage>
        <taxon>Bacteria</taxon>
        <taxon>Candidatus Aerophobota</taxon>
    </lineage>
</organism>
<name>A0A2A4YLH9_UNCAE</name>